<feature type="region of interest" description="Disordered" evidence="1">
    <location>
        <begin position="372"/>
        <end position="398"/>
    </location>
</feature>
<dbReference type="InterPro" id="IPR017853">
    <property type="entry name" value="GH"/>
</dbReference>
<dbReference type="Pfam" id="PF00704">
    <property type="entry name" value="Glyco_hydro_18"/>
    <property type="match status" value="1"/>
</dbReference>
<dbReference type="PANTHER" id="PTHR46066">
    <property type="entry name" value="CHITINASE DOMAIN-CONTAINING PROTEIN 1 FAMILY MEMBER"/>
    <property type="match status" value="1"/>
</dbReference>
<dbReference type="GO" id="GO:0016787">
    <property type="term" value="F:hydrolase activity"/>
    <property type="evidence" value="ECO:0007669"/>
    <property type="project" value="UniProtKB-KW"/>
</dbReference>
<sequence length="398" mass="43187">MNKRTIKLFTTLGSASILIGGCGLSAEPQKPAPVKKATQATRKSANKAATTVKKAATGGATTGPGELKVIAFYDQTMAHVSPNPFTFVKAHPSLVTYLSPFWYEVTSQGTVIAKPEGNAATLAKQAHLPLMPLFNNYMGTDGMLSTAALRTQAVDQIVKIVTDNHYPGVQIDFQKLKAADRPLLVDFMNELHAKMPKNVSISMSVVPLTAGTGQSGAYDLKALSADVNSMVLMAYDLHSNGTAPGPVSPYPWVKKSIDLALKTGIKPSKLYLGIADYGYLWKAGSTKATTIPLKIMYQHKYGTYTWDPTDKEAYDNYTQNGVKYTLWFVNDRGAVDRIKLAEKDHLGGVGFWRVGYEDAQWWNRVAKALKAAPKPKTSSSGKKASAMAPVSPQHRQIT</sequence>
<dbReference type="Proteomes" id="UP000325292">
    <property type="component" value="Chromosome"/>
</dbReference>
<evidence type="ECO:0000313" key="3">
    <source>
        <dbReference type="EMBL" id="AUW93686.1"/>
    </source>
</evidence>
<dbReference type="SUPFAM" id="SSF51445">
    <property type="entry name" value="(Trans)glycosidases"/>
    <property type="match status" value="1"/>
</dbReference>
<accession>A0ABM6RQV6</accession>
<dbReference type="InterPro" id="IPR029070">
    <property type="entry name" value="Chitinase_insertion_sf"/>
</dbReference>
<evidence type="ECO:0000259" key="2">
    <source>
        <dbReference type="PROSITE" id="PS51910"/>
    </source>
</evidence>
<feature type="domain" description="GH18" evidence="2">
    <location>
        <begin position="67"/>
        <end position="372"/>
    </location>
</feature>
<protein>
    <submittedName>
        <fullName evidence="3">Glycoside hydrolase</fullName>
    </submittedName>
</protein>
<organism evidence="3 4">
    <name type="scientific">Sulfobacillus thermotolerans</name>
    <dbReference type="NCBI Taxonomy" id="338644"/>
    <lineage>
        <taxon>Bacteria</taxon>
        <taxon>Bacillati</taxon>
        <taxon>Bacillota</taxon>
        <taxon>Clostridia</taxon>
        <taxon>Eubacteriales</taxon>
        <taxon>Clostridiales Family XVII. Incertae Sedis</taxon>
        <taxon>Sulfobacillus</taxon>
    </lineage>
</organism>
<evidence type="ECO:0000256" key="1">
    <source>
        <dbReference type="SAM" id="MobiDB-lite"/>
    </source>
</evidence>
<reference evidence="3 4" key="1">
    <citation type="journal article" date="2019" name="Sci. Rep.">
        <title>Sulfobacillus thermotolerans: new insights into resistance and metabolic capacities of acidophilic chemolithotrophs.</title>
        <authorList>
            <person name="Panyushkina A.E."/>
            <person name="Babenko V.V."/>
            <person name="Nikitina A.S."/>
            <person name="Selezneva O.V."/>
            <person name="Tsaplina I.A."/>
            <person name="Letarova M.A."/>
            <person name="Kostryukova E.S."/>
            <person name="Letarov A.V."/>
        </authorList>
    </citation>
    <scope>NUCLEOTIDE SEQUENCE [LARGE SCALE GENOMIC DNA]</scope>
    <source>
        <strain evidence="3 4">Kr1</strain>
    </source>
</reference>
<evidence type="ECO:0000313" key="4">
    <source>
        <dbReference type="Proteomes" id="UP000325292"/>
    </source>
</evidence>
<dbReference type="PANTHER" id="PTHR46066:SF2">
    <property type="entry name" value="CHITINASE DOMAIN-CONTAINING PROTEIN 1"/>
    <property type="match status" value="1"/>
</dbReference>
<proteinExistence type="predicted"/>
<dbReference type="InterPro" id="IPR001223">
    <property type="entry name" value="Glyco_hydro18_cat"/>
</dbReference>
<keyword evidence="3" id="KW-0378">Hydrolase</keyword>
<dbReference type="PROSITE" id="PS51910">
    <property type="entry name" value="GH18_2"/>
    <property type="match status" value="1"/>
</dbReference>
<dbReference type="Gene3D" id="3.20.20.80">
    <property type="entry name" value="Glycosidases"/>
    <property type="match status" value="1"/>
</dbReference>
<dbReference type="SMART" id="SM00636">
    <property type="entry name" value="Glyco_18"/>
    <property type="match status" value="1"/>
</dbReference>
<name>A0ABM6RQV6_9FIRM</name>
<dbReference type="InterPro" id="IPR011583">
    <property type="entry name" value="Chitinase_II/V-like_cat"/>
</dbReference>
<feature type="region of interest" description="Disordered" evidence="1">
    <location>
        <begin position="28"/>
        <end position="57"/>
    </location>
</feature>
<feature type="compositionally biased region" description="Low complexity" evidence="1">
    <location>
        <begin position="47"/>
        <end position="57"/>
    </location>
</feature>
<dbReference type="RefSeq" id="WP_173677090.1">
    <property type="nucleotide sequence ID" value="NZ_CP133983.1"/>
</dbReference>
<feature type="compositionally biased region" description="Low complexity" evidence="1">
    <location>
        <begin position="372"/>
        <end position="389"/>
    </location>
</feature>
<keyword evidence="4" id="KW-1185">Reference proteome</keyword>
<gene>
    <name evidence="3" type="ORF">BXT84_06810</name>
</gene>
<dbReference type="EMBL" id="CP019454">
    <property type="protein sequence ID" value="AUW93686.1"/>
    <property type="molecule type" value="Genomic_DNA"/>
</dbReference>
<dbReference type="Gene3D" id="3.10.50.10">
    <property type="match status" value="1"/>
</dbReference>
<dbReference type="PROSITE" id="PS51257">
    <property type="entry name" value="PROKAR_LIPOPROTEIN"/>
    <property type="match status" value="1"/>
</dbReference>